<evidence type="ECO:0000313" key="1">
    <source>
        <dbReference type="EMBL" id="PWJ49590.1"/>
    </source>
</evidence>
<sequence>MNTLQRVVISSSPGYPQVVRKIVVVGKNEDYRNESVTLICMIEHYDQNDNRLQAFKAIEVNPFLLIADNSSYVNSETGGLVFKDSQGQYPAGSVPQYDWLRQAVENGANPFHIAQGAIIEADSLGRFT</sequence>
<proteinExistence type="predicted"/>
<gene>
    <name evidence="1" type="ORF">CLV98_1463</name>
</gene>
<name>A0A315ZXG9_9BACT</name>
<comment type="caution">
    <text evidence="1">The sequence shown here is derived from an EMBL/GenBank/DDBJ whole genome shotgun (WGS) entry which is preliminary data.</text>
</comment>
<dbReference type="RefSeq" id="WP_109678486.1">
    <property type="nucleotide sequence ID" value="NZ_QGDT01000046.1"/>
</dbReference>
<protein>
    <submittedName>
        <fullName evidence="1">Uncharacterized protein</fullName>
    </submittedName>
</protein>
<evidence type="ECO:0000313" key="2">
    <source>
        <dbReference type="Proteomes" id="UP000245880"/>
    </source>
</evidence>
<dbReference type="OrthoDB" id="960531at2"/>
<dbReference type="Proteomes" id="UP000245880">
    <property type="component" value="Unassembled WGS sequence"/>
</dbReference>
<organism evidence="1 2">
    <name type="scientific">Dyadobacter jejuensis</name>
    <dbReference type="NCBI Taxonomy" id="1082580"/>
    <lineage>
        <taxon>Bacteria</taxon>
        <taxon>Pseudomonadati</taxon>
        <taxon>Bacteroidota</taxon>
        <taxon>Cytophagia</taxon>
        <taxon>Cytophagales</taxon>
        <taxon>Spirosomataceae</taxon>
        <taxon>Dyadobacter</taxon>
    </lineage>
</organism>
<reference evidence="1 2" key="1">
    <citation type="submission" date="2018-03" db="EMBL/GenBank/DDBJ databases">
        <title>Genomic Encyclopedia of Archaeal and Bacterial Type Strains, Phase II (KMG-II): from individual species to whole genera.</title>
        <authorList>
            <person name="Goeker M."/>
        </authorList>
    </citation>
    <scope>NUCLEOTIDE SEQUENCE [LARGE SCALE GENOMIC DNA]</scope>
    <source>
        <strain evidence="1 2">DSM 100346</strain>
    </source>
</reference>
<keyword evidence="2" id="KW-1185">Reference proteome</keyword>
<accession>A0A315ZXG9</accession>
<dbReference type="EMBL" id="QGDT01000046">
    <property type="protein sequence ID" value="PWJ49590.1"/>
    <property type="molecule type" value="Genomic_DNA"/>
</dbReference>
<dbReference type="AlphaFoldDB" id="A0A315ZXG9"/>